<name>A0A1Q5UQH0_9EURO</name>
<comment type="caution">
    <text evidence="10">The sequence shown here is derived from an EMBL/GenBank/DDBJ whole genome shotgun (WGS) entry which is preliminary data.</text>
</comment>
<dbReference type="Pfam" id="PF01131">
    <property type="entry name" value="Topoisom_bac"/>
    <property type="match status" value="1"/>
</dbReference>
<comment type="function">
    <text evidence="7">Introduces a single-strand break via transesterification at a target site in duplex DNA. Releases the supercoiling and torsional tension of DNA introduced during the DNA replication and transcription by transiently cleaving and rejoining one strand of the DNA duplex. The scissile phosphodiester is attacked by the catalytic tyrosine of the enzyme, resulting in the formation of a DNA-(5'-phosphotyrosyl)-enzyme intermediate and the expulsion of a 3'-OH DNA strand.</text>
</comment>
<evidence type="ECO:0000259" key="9">
    <source>
        <dbReference type="PROSITE" id="PS52039"/>
    </source>
</evidence>
<evidence type="ECO:0000313" key="11">
    <source>
        <dbReference type="Proteomes" id="UP000186955"/>
    </source>
</evidence>
<keyword evidence="11" id="KW-1185">Reference proteome</keyword>
<dbReference type="PROSITE" id="PS00396">
    <property type="entry name" value="TOPO_IA_1"/>
    <property type="match status" value="1"/>
</dbReference>
<dbReference type="InterPro" id="IPR013825">
    <property type="entry name" value="Topo_IA_cen_sub2"/>
</dbReference>
<gene>
    <name evidence="10" type="ORF">PENSUB_11483</name>
</gene>
<dbReference type="PANTHER" id="PTHR11390:SF21">
    <property type="entry name" value="DNA TOPOISOMERASE 3-ALPHA"/>
    <property type="match status" value="1"/>
</dbReference>
<evidence type="ECO:0000256" key="5">
    <source>
        <dbReference type="ARBA" id="ARBA00023125"/>
    </source>
</evidence>
<reference evidence="10 11" key="1">
    <citation type="submission" date="2016-10" db="EMBL/GenBank/DDBJ databases">
        <title>Genome sequence of the ascomycete fungus Penicillium subrubescens.</title>
        <authorList>
            <person name="De Vries R.P."/>
            <person name="Peng M."/>
            <person name="Dilokpimol A."/>
            <person name="Hilden K."/>
            <person name="Makela M.R."/>
            <person name="Grigoriev I."/>
            <person name="Riley R."/>
            <person name="Granchi Z."/>
        </authorList>
    </citation>
    <scope>NUCLEOTIDE SEQUENCE [LARGE SCALE GENOMIC DNA]</scope>
    <source>
        <strain evidence="10 11">CBS 132785</strain>
    </source>
</reference>
<dbReference type="CDD" id="cd00186">
    <property type="entry name" value="TOP1Ac"/>
    <property type="match status" value="1"/>
</dbReference>
<dbReference type="PROSITE" id="PS52039">
    <property type="entry name" value="TOPO_IA_2"/>
    <property type="match status" value="1"/>
</dbReference>
<dbReference type="Proteomes" id="UP000186955">
    <property type="component" value="Unassembled WGS sequence"/>
</dbReference>
<keyword evidence="4 7" id="KW-0799">Topoisomerase</keyword>
<dbReference type="InterPro" id="IPR006171">
    <property type="entry name" value="TOPRIM_dom"/>
</dbReference>
<dbReference type="Pfam" id="PF01751">
    <property type="entry name" value="Toprim"/>
    <property type="match status" value="1"/>
</dbReference>
<dbReference type="InterPro" id="IPR034144">
    <property type="entry name" value="TOPRIM_TopoIII"/>
</dbReference>
<keyword evidence="6 7" id="KW-0413">Isomerase</keyword>
<dbReference type="FunFam" id="3.40.50.140:FF:000005">
    <property type="entry name" value="DNA topoisomerase"/>
    <property type="match status" value="1"/>
</dbReference>
<dbReference type="Gene3D" id="3.40.50.140">
    <property type="match status" value="1"/>
</dbReference>
<dbReference type="InterPro" id="IPR023406">
    <property type="entry name" value="Topo_IA_AS"/>
</dbReference>
<proteinExistence type="inferred from homology"/>
<dbReference type="PRINTS" id="PR00417">
    <property type="entry name" value="PRTPISMRASEI"/>
</dbReference>
<dbReference type="SMART" id="SM00437">
    <property type="entry name" value="TOP1Ac"/>
    <property type="match status" value="1"/>
</dbReference>
<dbReference type="PROSITE" id="PS50880">
    <property type="entry name" value="TOPRIM"/>
    <property type="match status" value="1"/>
</dbReference>
<dbReference type="GO" id="GO:0006281">
    <property type="term" value="P:DNA repair"/>
    <property type="evidence" value="ECO:0007669"/>
    <property type="project" value="TreeGrafter"/>
</dbReference>
<dbReference type="InterPro" id="IPR023405">
    <property type="entry name" value="Topo_IA_core_domain"/>
</dbReference>
<dbReference type="OrthoDB" id="430051at2759"/>
<accession>A0A1Q5UQH0</accession>
<dbReference type="AlphaFoldDB" id="A0A1Q5UQH0"/>
<dbReference type="InterPro" id="IPR013497">
    <property type="entry name" value="Topo_IA_cen"/>
</dbReference>
<dbReference type="GO" id="GO:0005634">
    <property type="term" value="C:nucleus"/>
    <property type="evidence" value="ECO:0007669"/>
    <property type="project" value="TreeGrafter"/>
</dbReference>
<dbReference type="InterPro" id="IPR003601">
    <property type="entry name" value="Topo_IA_2"/>
</dbReference>
<organism evidence="10 11">
    <name type="scientific">Penicillium subrubescens</name>
    <dbReference type="NCBI Taxonomy" id="1316194"/>
    <lineage>
        <taxon>Eukaryota</taxon>
        <taxon>Fungi</taxon>
        <taxon>Dikarya</taxon>
        <taxon>Ascomycota</taxon>
        <taxon>Pezizomycotina</taxon>
        <taxon>Eurotiomycetes</taxon>
        <taxon>Eurotiomycetidae</taxon>
        <taxon>Eurotiales</taxon>
        <taxon>Aspergillaceae</taxon>
        <taxon>Penicillium</taxon>
    </lineage>
</organism>
<evidence type="ECO:0000256" key="3">
    <source>
        <dbReference type="ARBA" id="ARBA00012891"/>
    </source>
</evidence>
<feature type="domain" description="Topo IA-type catalytic" evidence="9">
    <location>
        <begin position="169"/>
        <end position="604"/>
    </location>
</feature>
<comment type="catalytic activity">
    <reaction evidence="1 7">
        <text>ATP-independent breakage of single-stranded DNA, followed by passage and rejoining.</text>
        <dbReference type="EC" id="5.6.2.1"/>
    </reaction>
</comment>
<dbReference type="GO" id="GO:0006265">
    <property type="term" value="P:DNA topological change"/>
    <property type="evidence" value="ECO:0007669"/>
    <property type="project" value="InterPro"/>
</dbReference>
<dbReference type="GO" id="GO:0031422">
    <property type="term" value="C:RecQ family helicase-topoisomerase III complex"/>
    <property type="evidence" value="ECO:0007669"/>
    <property type="project" value="TreeGrafter"/>
</dbReference>
<dbReference type="GO" id="GO:0003917">
    <property type="term" value="F:DNA topoisomerase type I (single strand cut, ATP-independent) activity"/>
    <property type="evidence" value="ECO:0007669"/>
    <property type="project" value="UniProtKB-EC"/>
</dbReference>
<dbReference type="Gene3D" id="2.70.20.10">
    <property type="entry name" value="Topoisomerase I, domain 3"/>
    <property type="match status" value="1"/>
</dbReference>
<evidence type="ECO:0000259" key="8">
    <source>
        <dbReference type="PROSITE" id="PS50880"/>
    </source>
</evidence>
<dbReference type="InterPro" id="IPR013824">
    <property type="entry name" value="Topo_IA_cen_sub1"/>
</dbReference>
<dbReference type="Gene3D" id="1.10.460.10">
    <property type="entry name" value="Topoisomerase I, domain 2"/>
    <property type="match status" value="1"/>
</dbReference>
<dbReference type="InterPro" id="IPR000380">
    <property type="entry name" value="Topo_IA"/>
</dbReference>
<dbReference type="FunFam" id="1.10.290.10:FF:000001">
    <property type="entry name" value="DNA topoisomerase"/>
    <property type="match status" value="1"/>
</dbReference>
<evidence type="ECO:0000256" key="4">
    <source>
        <dbReference type="ARBA" id="ARBA00023029"/>
    </source>
</evidence>
<dbReference type="EMBL" id="MNBE01000071">
    <property type="protein sequence ID" value="OKP14725.1"/>
    <property type="molecule type" value="Genomic_DNA"/>
</dbReference>
<dbReference type="CDD" id="cd03362">
    <property type="entry name" value="TOPRIM_TopoIA_TopoIII"/>
    <property type="match status" value="1"/>
</dbReference>
<dbReference type="Gene3D" id="1.10.290.10">
    <property type="entry name" value="Topoisomerase I, domain 4"/>
    <property type="match status" value="1"/>
</dbReference>
<sequence>MTRKILCVAEKPAIARAVATHMSGGSFQTHAIRGNQYVKNYEFDFNFGPPWGNCSVTMTSVIGHLTGLDFDRQYKGWMSCPPGALFEAPVQEDVDKDKKPIADNIRNQARYSKALFIWTDCDREGEHIGSEVRNQAKAGNARIEVKRARFSNTERAHVLQAAREPVELDEFQANAVAARIELDLRIGAAFTRLQTLQLQAVSAILKEKVISYGSCQFPTLGFVVDRYLRVQNFKPETFWSIKVMLQREGKKVNFLWRRVHLFDRAAVTMMLERCLMAKQAKVTKVNQKSKSKWRPLPLTTVDLQMMGSRFLRIDSQTIMKVAEALYTKGFISYPRTETDQFDKAIDLKKLVEKQFPDNQWGQYAKDLIDGKFRTPRPGRHNDKAHPPIHPVCWVSPSQLNANEKKVYEFVVRRFLACCSEDAKGQGTDIEIQYGEEFFHASGLIVLERNYLDVYVYDKWESSQQLPNFERGEVFEPTEANIYEGKTTAPSYLTEPELIGLMDANGIGTDATMAEHIAKIKEREYVVVNTRGSGRSKVEELIPTRLGIALVEGYDNVVAGLPNSISLSKPFLRKEMELRMLEICAGSKTRQEVVQQSLDMYREVFIHTQRRIEMLKAACRKYLNEQPAS</sequence>
<dbReference type="STRING" id="1316194.A0A1Q5UQH0"/>
<dbReference type="InterPro" id="IPR013826">
    <property type="entry name" value="Topo_IA_cen_sub3"/>
</dbReference>
<evidence type="ECO:0000256" key="2">
    <source>
        <dbReference type="ARBA" id="ARBA00009446"/>
    </source>
</evidence>
<dbReference type="GO" id="GO:0003677">
    <property type="term" value="F:DNA binding"/>
    <property type="evidence" value="ECO:0007669"/>
    <property type="project" value="UniProtKB-KW"/>
</dbReference>
<dbReference type="InterPro" id="IPR003602">
    <property type="entry name" value="Topo_IA_DNA-bd_dom"/>
</dbReference>
<evidence type="ECO:0000313" key="10">
    <source>
        <dbReference type="EMBL" id="OKP14725.1"/>
    </source>
</evidence>
<dbReference type="EC" id="5.6.2.1" evidence="3 7"/>
<dbReference type="SMART" id="SM00436">
    <property type="entry name" value="TOP1Bc"/>
    <property type="match status" value="1"/>
</dbReference>
<feature type="domain" description="Toprim" evidence="8">
    <location>
        <begin position="4"/>
        <end position="151"/>
    </location>
</feature>
<protein>
    <recommendedName>
        <fullName evidence="3 7">DNA topoisomerase</fullName>
        <ecNumber evidence="3 7">5.6.2.1</ecNumber>
    </recommendedName>
</protein>
<evidence type="ECO:0000256" key="1">
    <source>
        <dbReference type="ARBA" id="ARBA00000213"/>
    </source>
</evidence>
<evidence type="ECO:0000256" key="7">
    <source>
        <dbReference type="RuleBase" id="RU362092"/>
    </source>
</evidence>
<keyword evidence="5 7" id="KW-0238">DNA-binding</keyword>
<comment type="similarity">
    <text evidence="2 7">Belongs to the type IA topoisomerase family.</text>
</comment>
<dbReference type="GO" id="GO:0006310">
    <property type="term" value="P:DNA recombination"/>
    <property type="evidence" value="ECO:0007669"/>
    <property type="project" value="TreeGrafter"/>
</dbReference>
<evidence type="ECO:0000256" key="6">
    <source>
        <dbReference type="ARBA" id="ARBA00023235"/>
    </source>
</evidence>
<dbReference type="SUPFAM" id="SSF56712">
    <property type="entry name" value="Prokaryotic type I DNA topoisomerase"/>
    <property type="match status" value="1"/>
</dbReference>
<dbReference type="PANTHER" id="PTHR11390">
    <property type="entry name" value="PROKARYOTIC DNA TOPOISOMERASE"/>
    <property type="match status" value="1"/>
</dbReference>
<dbReference type="SMART" id="SM00493">
    <property type="entry name" value="TOPRIM"/>
    <property type="match status" value="1"/>
</dbReference>